<comment type="catalytic activity">
    <reaction evidence="12">
        <text>D-ribulose 5-phosphate = (2S)-2-hydroxy-3-oxobutyl phosphate + formate + H(+)</text>
        <dbReference type="Rhea" id="RHEA:18457"/>
        <dbReference type="ChEBI" id="CHEBI:15378"/>
        <dbReference type="ChEBI" id="CHEBI:15740"/>
        <dbReference type="ChEBI" id="CHEBI:58121"/>
        <dbReference type="ChEBI" id="CHEBI:58830"/>
        <dbReference type="EC" id="4.1.99.12"/>
    </reaction>
</comment>
<keyword evidence="8" id="KW-0318">Glutathionylation</keyword>
<evidence type="ECO:0000256" key="3">
    <source>
        <dbReference type="ARBA" id="ARBA00012153"/>
    </source>
</evidence>
<evidence type="ECO:0000256" key="9">
    <source>
        <dbReference type="ARBA" id="ARBA00023211"/>
    </source>
</evidence>
<proteinExistence type="inferred from homology"/>
<dbReference type="AlphaFoldDB" id="A0A1X6N5E9"/>
<evidence type="ECO:0000256" key="11">
    <source>
        <dbReference type="ARBA" id="ARBA00060730"/>
    </source>
</evidence>
<evidence type="ECO:0000256" key="6">
    <source>
        <dbReference type="ARBA" id="ARBA00022723"/>
    </source>
</evidence>
<evidence type="ECO:0000256" key="8">
    <source>
        <dbReference type="ARBA" id="ARBA00023206"/>
    </source>
</evidence>
<feature type="region of interest" description="Disordered" evidence="13">
    <location>
        <begin position="1"/>
        <end position="27"/>
    </location>
</feature>
<comment type="subunit">
    <text evidence="2 12">Homodimer.</text>
</comment>
<dbReference type="RefSeq" id="XP_024340683.1">
    <property type="nucleotide sequence ID" value="XM_024484904.1"/>
</dbReference>
<comment type="cofactor">
    <cofactor evidence="12">
        <name>Mg(2+)</name>
        <dbReference type="ChEBI" id="CHEBI:18420"/>
    </cofactor>
    <cofactor evidence="12">
        <name>Mn(2+)</name>
        <dbReference type="ChEBI" id="CHEBI:29035"/>
    </cofactor>
    <text evidence="12">Binds 2 divalent metal cations per subunit. Magnesium or manganese.</text>
</comment>
<accession>A0A1X6N5E9</accession>
<protein>
    <recommendedName>
        <fullName evidence="4 12">3,4-dihydroxy-2-butanone 4-phosphate synthase</fullName>
        <shortName evidence="12">DHBP synthase</shortName>
        <ecNumber evidence="3 12">4.1.99.12</ecNumber>
    </recommendedName>
</protein>
<evidence type="ECO:0000313" key="14">
    <source>
        <dbReference type="EMBL" id="OSX63889.1"/>
    </source>
</evidence>
<dbReference type="GO" id="GO:0005829">
    <property type="term" value="C:cytosol"/>
    <property type="evidence" value="ECO:0007669"/>
    <property type="project" value="TreeGrafter"/>
</dbReference>
<keyword evidence="6 12" id="KW-0479">Metal-binding</keyword>
<reference evidence="14 15" key="1">
    <citation type="submission" date="2017-04" db="EMBL/GenBank/DDBJ databases">
        <title>Genome Sequence of the Model Brown-Rot Fungus Postia placenta SB12.</title>
        <authorList>
            <consortium name="DOE Joint Genome Institute"/>
            <person name="Gaskell J."/>
            <person name="Kersten P."/>
            <person name="Larrondo L.F."/>
            <person name="Canessa P."/>
            <person name="Martinez D."/>
            <person name="Hibbett D."/>
            <person name="Schmoll M."/>
            <person name="Kubicek C.P."/>
            <person name="Martinez A.T."/>
            <person name="Yadav J."/>
            <person name="Master E."/>
            <person name="Magnuson J.K."/>
            <person name="James T."/>
            <person name="Yaver D."/>
            <person name="Berka R."/>
            <person name="Labutti K."/>
            <person name="Lipzen A."/>
            <person name="Aerts A."/>
            <person name="Barry K."/>
            <person name="Henrissat B."/>
            <person name="Blanchette R."/>
            <person name="Grigoriev I."/>
            <person name="Cullen D."/>
        </authorList>
    </citation>
    <scope>NUCLEOTIDE SEQUENCE [LARGE SCALE GENOMIC DNA]</scope>
    <source>
        <strain evidence="14 15">MAD-698-R-SB12</strain>
    </source>
</reference>
<evidence type="ECO:0000256" key="10">
    <source>
        <dbReference type="ARBA" id="ARBA00023239"/>
    </source>
</evidence>
<name>A0A1X6N5E9_9APHY</name>
<keyword evidence="15" id="KW-1185">Reference proteome</keyword>
<evidence type="ECO:0000313" key="15">
    <source>
        <dbReference type="Proteomes" id="UP000194127"/>
    </source>
</evidence>
<feature type="region of interest" description="Disordered" evidence="13">
    <location>
        <begin position="32"/>
        <end position="51"/>
    </location>
</feature>
<dbReference type="InterPro" id="IPR017945">
    <property type="entry name" value="DHBP_synth_RibB-like_a/b_dom"/>
</dbReference>
<keyword evidence="7 12" id="KW-0460">Magnesium</keyword>
<dbReference type="FunFam" id="3.90.870.10:FF:000002">
    <property type="entry name" value="3,4-dihydroxy-2-butanone 4-phosphate synthase"/>
    <property type="match status" value="1"/>
</dbReference>
<dbReference type="InterPro" id="IPR000422">
    <property type="entry name" value="DHBP_synthase_RibB"/>
</dbReference>
<evidence type="ECO:0000256" key="13">
    <source>
        <dbReference type="SAM" id="MobiDB-lite"/>
    </source>
</evidence>
<dbReference type="GO" id="GO:0046872">
    <property type="term" value="F:metal ion binding"/>
    <property type="evidence" value="ECO:0007669"/>
    <property type="project" value="UniProtKB-KW"/>
</dbReference>
<comment type="function">
    <text evidence="12">Catalyzes the conversion of D-ribulose 5-phosphate to formate and 3,4-dihydroxy-2-butanone 4-phosphate.</text>
</comment>
<evidence type="ECO:0000256" key="12">
    <source>
        <dbReference type="RuleBase" id="RU003843"/>
    </source>
</evidence>
<dbReference type="NCBIfam" id="TIGR00506">
    <property type="entry name" value="ribB"/>
    <property type="match status" value="1"/>
</dbReference>
<organism evidence="14 15">
    <name type="scientific">Postia placenta MAD-698-R-SB12</name>
    <dbReference type="NCBI Taxonomy" id="670580"/>
    <lineage>
        <taxon>Eukaryota</taxon>
        <taxon>Fungi</taxon>
        <taxon>Dikarya</taxon>
        <taxon>Basidiomycota</taxon>
        <taxon>Agaricomycotina</taxon>
        <taxon>Agaricomycetes</taxon>
        <taxon>Polyporales</taxon>
        <taxon>Adustoporiaceae</taxon>
        <taxon>Rhodonia</taxon>
    </lineage>
</organism>
<gene>
    <name evidence="14" type="ORF">POSPLADRAFT_1138411</name>
</gene>
<evidence type="ECO:0000256" key="4">
    <source>
        <dbReference type="ARBA" id="ARBA00018836"/>
    </source>
</evidence>
<feature type="compositionally biased region" description="Low complexity" evidence="13">
    <location>
        <begin position="1"/>
        <end position="14"/>
    </location>
</feature>
<comment type="similarity">
    <text evidence="11 12">Belongs to the DHBP synthase family.</text>
</comment>
<keyword evidence="5 12" id="KW-0686">Riboflavin biosynthesis</keyword>
<evidence type="ECO:0000256" key="7">
    <source>
        <dbReference type="ARBA" id="ARBA00022842"/>
    </source>
</evidence>
<dbReference type="UniPathway" id="UPA00275">
    <property type="reaction ID" value="UER00399"/>
</dbReference>
<dbReference type="OrthoDB" id="60371at2759"/>
<dbReference type="SUPFAM" id="SSF55821">
    <property type="entry name" value="YrdC/RibB"/>
    <property type="match status" value="1"/>
</dbReference>
<dbReference type="HAMAP" id="MF_00180">
    <property type="entry name" value="RibB"/>
    <property type="match status" value="1"/>
</dbReference>
<dbReference type="Pfam" id="PF00926">
    <property type="entry name" value="DHBP_synthase"/>
    <property type="match status" value="1"/>
</dbReference>
<dbReference type="PANTHER" id="PTHR21327:SF18">
    <property type="entry name" value="3,4-DIHYDROXY-2-BUTANONE 4-PHOSPHATE SYNTHASE"/>
    <property type="match status" value="1"/>
</dbReference>
<dbReference type="GO" id="GO:0009231">
    <property type="term" value="P:riboflavin biosynthetic process"/>
    <property type="evidence" value="ECO:0007669"/>
    <property type="project" value="UniProtKB-UniPathway"/>
</dbReference>
<keyword evidence="10 12" id="KW-0456">Lyase</keyword>
<evidence type="ECO:0000256" key="1">
    <source>
        <dbReference type="ARBA" id="ARBA00004904"/>
    </source>
</evidence>
<evidence type="ECO:0000256" key="2">
    <source>
        <dbReference type="ARBA" id="ARBA00011738"/>
    </source>
</evidence>
<comment type="pathway">
    <text evidence="1 12">Cofactor biosynthesis; riboflavin biosynthesis; 2-hydroxy-3-oxobutyl phosphate from D-ribulose 5-phosphate: step 1/1.</text>
</comment>
<dbReference type="GO" id="GO:0008686">
    <property type="term" value="F:3,4-dihydroxy-2-butanone-4-phosphate synthase activity"/>
    <property type="evidence" value="ECO:0007669"/>
    <property type="project" value="UniProtKB-EC"/>
</dbReference>
<dbReference type="EC" id="4.1.99.12" evidence="3 12"/>
<dbReference type="STRING" id="670580.A0A1X6N5E9"/>
<dbReference type="PANTHER" id="PTHR21327">
    <property type="entry name" value="GTP CYCLOHYDROLASE II-RELATED"/>
    <property type="match status" value="1"/>
</dbReference>
<dbReference type="GeneID" id="36329853"/>
<dbReference type="GO" id="GO:0005758">
    <property type="term" value="C:mitochondrial intermembrane space"/>
    <property type="evidence" value="ECO:0007669"/>
    <property type="project" value="TreeGrafter"/>
</dbReference>
<evidence type="ECO:0000256" key="5">
    <source>
        <dbReference type="ARBA" id="ARBA00022619"/>
    </source>
</evidence>
<dbReference type="EMBL" id="KZ110594">
    <property type="protein sequence ID" value="OSX63889.1"/>
    <property type="molecule type" value="Genomic_DNA"/>
</dbReference>
<sequence>MAPVAASSSEASPSLGTLKPPSVDVPSALLVEEAPPRPHEPANPARPVQVKDAPARTSFAFDPLEDAIAAFARGEFLVVMDDEGRENEGDLIAAASEVSTEKMAWMIRHTSGYICIALTPERLEELAIPMMVAENQDPHRTAYTVTVDYRHGTTTGISAHDRALTARALASPSARPDSFSRPGHMVPLRARPGGVLARPGHTESAVDLCTLAGLPRAGVLCELVEDDEAGSMMRRDGCRRFADRWGLKMISVEMLRECRRRAGAADGGVQGS</sequence>
<dbReference type="Proteomes" id="UP000194127">
    <property type="component" value="Unassembled WGS sequence"/>
</dbReference>
<keyword evidence="9 12" id="KW-0464">Manganese</keyword>
<dbReference type="Gene3D" id="3.90.870.10">
    <property type="entry name" value="DHBP synthase"/>
    <property type="match status" value="1"/>
</dbReference>